<dbReference type="Gene3D" id="1.25.10.10">
    <property type="entry name" value="Leucine-rich Repeat Variant"/>
    <property type="match status" value="2"/>
</dbReference>
<evidence type="ECO:0000313" key="7">
    <source>
        <dbReference type="Proteomes" id="UP000050794"/>
    </source>
</evidence>
<sequence>MQEDDVLDRLSGALQNTSGPRELSSVLDLLAIFESDATLDTHRESIFNILSSLLKSAEGVADDIIAERIFHLCFNYVNDERLGVSALRAVSSLLRHPLPTFVVHTLATNQWDKMLGSLLSQSTTASTHFVLKMLSFLIQERLIMDKLVALGVPELINSRLFSDDLQELEWVLQCLLRILPVHRESLEHFWRSAKVVTRMNALVGPFFPPKIQIVATRCLLYGVEVLSNFVMKEEVLQSCLLSLLRCCRCTEDEEKRAEAVGLLSLALSLRGAPSQDEDSRYLKEMFLCILPRVNTSSENSSVDAVTLQSSALLVISQLLLNSEHSRTNVQSSQITATAVRISRTNPPQQVKSLLRALHALSRSMYHLKTTFDKKHFVDFVVDCLLNESDSEFLTLATSLIANLSLHFCSARSFLADAVAPLSALAQRNKHPSITLNAIWALMDGFVEELKMERVVGLCKRPSRQSSWWSAMMMRLGIFPFCLNLSCQSTATVKLSILGHFASAEALTLLSDADEYLFAKMLSLYRNLYCQHASPAESPDILNALSEQSFKNAPSVVEMIKRAFEARFTAHTKEIALNLLSNLCAVPSCQMVVANDEILIARIMNELRSVDNSAHIGAVLAIYNLLSGDERARRSVQPLLTSSALPHLLSQIHRSTVPHNVHVIRR</sequence>
<accession>A0A183UVR7</accession>
<reference evidence="8" key="1">
    <citation type="submission" date="2016-06" db="UniProtKB">
        <authorList>
            <consortium name="WormBaseParasite"/>
        </authorList>
    </citation>
    <scope>IDENTIFICATION</scope>
</reference>
<name>A0A183UVR7_TOXCA</name>
<dbReference type="SUPFAM" id="SSF48371">
    <property type="entry name" value="ARM repeat"/>
    <property type="match status" value="1"/>
</dbReference>
<dbReference type="InterPro" id="IPR011989">
    <property type="entry name" value="ARM-like"/>
</dbReference>
<dbReference type="WBParaSite" id="TCNE_0001258701-mRNA-1">
    <property type="protein sequence ID" value="TCNE_0001258701-mRNA-1"/>
    <property type="gene ID" value="TCNE_0001258701"/>
</dbReference>
<evidence type="ECO:0000313" key="8">
    <source>
        <dbReference type="WBParaSite" id="TCNE_0001258701-mRNA-1"/>
    </source>
</evidence>
<keyword evidence="3" id="KW-0963">Cytoplasm</keyword>
<dbReference type="PANTHER" id="PTHR15651">
    <property type="entry name" value="ARMADILLO REPEAT-CONTAINING PROTEIN 8"/>
    <property type="match status" value="1"/>
</dbReference>
<dbReference type="InterPro" id="IPR038739">
    <property type="entry name" value="ARMC8/Vid28"/>
</dbReference>
<dbReference type="AlphaFoldDB" id="A0A183UVR7"/>
<organism evidence="7 8">
    <name type="scientific">Toxocara canis</name>
    <name type="common">Canine roundworm</name>
    <dbReference type="NCBI Taxonomy" id="6265"/>
    <lineage>
        <taxon>Eukaryota</taxon>
        <taxon>Metazoa</taxon>
        <taxon>Ecdysozoa</taxon>
        <taxon>Nematoda</taxon>
        <taxon>Chromadorea</taxon>
        <taxon>Rhabditida</taxon>
        <taxon>Spirurina</taxon>
        <taxon>Ascaridomorpha</taxon>
        <taxon>Ascaridoidea</taxon>
        <taxon>Toxocaridae</taxon>
        <taxon>Toxocara</taxon>
    </lineage>
</organism>
<evidence type="ECO:0000256" key="1">
    <source>
        <dbReference type="ARBA" id="ARBA00004123"/>
    </source>
</evidence>
<evidence type="ECO:0000256" key="5">
    <source>
        <dbReference type="ARBA" id="ARBA00023242"/>
    </source>
</evidence>
<evidence type="ECO:0000256" key="3">
    <source>
        <dbReference type="ARBA" id="ARBA00022490"/>
    </source>
</evidence>
<reference evidence="6 7" key="2">
    <citation type="submission" date="2018-11" db="EMBL/GenBank/DDBJ databases">
        <authorList>
            <consortium name="Pathogen Informatics"/>
        </authorList>
    </citation>
    <scope>NUCLEOTIDE SEQUENCE [LARGE SCALE GENOMIC DNA]</scope>
</reference>
<keyword evidence="4" id="KW-0677">Repeat</keyword>
<dbReference type="InterPro" id="IPR016024">
    <property type="entry name" value="ARM-type_fold"/>
</dbReference>
<dbReference type="GO" id="GO:0005737">
    <property type="term" value="C:cytoplasm"/>
    <property type="evidence" value="ECO:0007669"/>
    <property type="project" value="UniProtKB-SubCell"/>
</dbReference>
<dbReference type="Proteomes" id="UP000050794">
    <property type="component" value="Unassembled WGS sequence"/>
</dbReference>
<dbReference type="PANTHER" id="PTHR15651:SF7">
    <property type="entry name" value="ARMADILLO REPEAT-CONTAINING PROTEIN 8"/>
    <property type="match status" value="1"/>
</dbReference>
<proteinExistence type="predicted"/>
<dbReference type="GO" id="GO:0043161">
    <property type="term" value="P:proteasome-mediated ubiquitin-dependent protein catabolic process"/>
    <property type="evidence" value="ECO:0007669"/>
    <property type="project" value="TreeGrafter"/>
</dbReference>
<gene>
    <name evidence="6" type="ORF">TCNE_LOCUS12587</name>
</gene>
<keyword evidence="7" id="KW-1185">Reference proteome</keyword>
<evidence type="ECO:0000256" key="2">
    <source>
        <dbReference type="ARBA" id="ARBA00004496"/>
    </source>
</evidence>
<keyword evidence="5" id="KW-0539">Nucleus</keyword>
<dbReference type="GO" id="GO:0034657">
    <property type="term" value="C:GID complex"/>
    <property type="evidence" value="ECO:0007669"/>
    <property type="project" value="TreeGrafter"/>
</dbReference>
<dbReference type="GO" id="GO:0005634">
    <property type="term" value="C:nucleus"/>
    <property type="evidence" value="ECO:0007669"/>
    <property type="project" value="UniProtKB-SubCell"/>
</dbReference>
<evidence type="ECO:0000256" key="4">
    <source>
        <dbReference type="ARBA" id="ARBA00022737"/>
    </source>
</evidence>
<comment type="subcellular location">
    <subcellularLocation>
        <location evidence="2">Cytoplasm</location>
    </subcellularLocation>
    <subcellularLocation>
        <location evidence="1">Nucleus</location>
    </subcellularLocation>
</comment>
<dbReference type="EMBL" id="UYWY01021335">
    <property type="protein sequence ID" value="VDM43908.1"/>
    <property type="molecule type" value="Genomic_DNA"/>
</dbReference>
<evidence type="ECO:0000313" key="6">
    <source>
        <dbReference type="EMBL" id="VDM43908.1"/>
    </source>
</evidence>
<protein>
    <submittedName>
        <fullName evidence="8">Protein CIP2A homolog</fullName>
    </submittedName>
</protein>